<dbReference type="AlphaFoldDB" id="A0AAP5JTF8"/>
<evidence type="ECO:0000313" key="2">
    <source>
        <dbReference type="Proteomes" id="UP001259239"/>
    </source>
</evidence>
<reference evidence="1" key="2">
    <citation type="submission" date="2023-03" db="EMBL/GenBank/DDBJ databases">
        <authorList>
            <person name="Obshta O."/>
            <person name="Zabrodski M.W."/>
            <person name="Soomro T."/>
            <person name="Wilson G."/>
            <person name="Masood F."/>
            <person name="Thebeau J."/>
            <person name="Bezerra Da Silva M.C."/>
            <person name="Raza F."/>
            <person name="Biganski S."/>
            <person name="Jose M."/>
            <person name="Camilli M."/>
            <person name="Kozii I.V."/>
            <person name="Kozii R.V."/>
            <person name="Simko E."/>
            <person name="Wood S.C."/>
        </authorList>
    </citation>
    <scope>NUCLEOTIDE SEQUENCE</scope>
    <source>
        <strain evidence="1">PL001</strain>
    </source>
</reference>
<proteinExistence type="predicted"/>
<dbReference type="RefSeq" id="WP_268589389.1">
    <property type="nucleotide sequence ID" value="NZ_JAMDNE010000021.1"/>
</dbReference>
<dbReference type="Gene3D" id="3.40.190.10">
    <property type="entry name" value="Periplasmic binding protein-like II"/>
    <property type="match status" value="1"/>
</dbReference>
<protein>
    <submittedName>
        <fullName evidence="1">Uncharacterized protein</fullName>
    </submittedName>
</protein>
<organism evidence="1 2">
    <name type="scientific">Paenibacillus larvae</name>
    <dbReference type="NCBI Taxonomy" id="1464"/>
    <lineage>
        <taxon>Bacteria</taxon>
        <taxon>Bacillati</taxon>
        <taxon>Bacillota</taxon>
        <taxon>Bacilli</taxon>
        <taxon>Bacillales</taxon>
        <taxon>Paenibacillaceae</taxon>
        <taxon>Paenibacillus</taxon>
    </lineage>
</organism>
<evidence type="ECO:0000313" key="1">
    <source>
        <dbReference type="EMBL" id="MDT2251185.1"/>
    </source>
</evidence>
<name>A0AAP5JTF8_9BACL</name>
<comment type="caution">
    <text evidence="1">The sequence shown here is derived from an EMBL/GenBank/DDBJ whole genome shotgun (WGS) entry which is preliminary data.</text>
</comment>
<gene>
    <name evidence="1" type="ORF">P7H09_07425</name>
</gene>
<accession>A0AAP5JTF8</accession>
<dbReference type="EMBL" id="JARQGV010000004">
    <property type="protein sequence ID" value="MDT2251185.1"/>
    <property type="molecule type" value="Genomic_DNA"/>
</dbReference>
<dbReference type="Proteomes" id="UP001259239">
    <property type="component" value="Unassembled WGS sequence"/>
</dbReference>
<sequence length="50" mass="5812">MLELGQIQGKQYRLPIYTFQWAWGGNKRMLEEAGIDWKRIQAEGYVALPG</sequence>
<reference evidence="1" key="1">
    <citation type="journal article" date="2023" name="J. Vet. Diagn. Invest.">
        <title>Oxytetracycline-resistant Paenibacillus larvae identified in commercial beekeeping operations in Saskatchewan using pooled honey sampling.</title>
        <authorList>
            <person name="Obshta O."/>
            <person name="Zabrodski M.W."/>
            <person name="Soomro T."/>
            <person name="Wilson G."/>
            <person name="Masood F."/>
            <person name="Thebeau J."/>
            <person name="Silva M.C.B."/>
            <person name="Biganski S."/>
            <person name="Kozii I.V."/>
            <person name="Koziy R.V."/>
            <person name="Raza M.F."/>
            <person name="Jose M.S."/>
            <person name="Simko E."/>
            <person name="Wood S.C."/>
        </authorList>
    </citation>
    <scope>NUCLEOTIDE SEQUENCE</scope>
    <source>
        <strain evidence="1">PL001</strain>
    </source>
</reference>